<reference evidence="9" key="1">
    <citation type="submission" date="2025-08" db="UniProtKB">
        <authorList>
            <consortium name="RefSeq"/>
        </authorList>
    </citation>
    <scope>IDENTIFICATION</scope>
    <source>
        <strain evidence="9">Airmid</strain>
    </source>
</reference>
<dbReference type="CDD" id="cd12415">
    <property type="entry name" value="RRM3_RBM28_like"/>
    <property type="match status" value="1"/>
</dbReference>
<dbReference type="AlphaFoldDB" id="A0A6P6YBX4"/>
<feature type="domain" description="RRM" evidence="7">
    <location>
        <begin position="321"/>
        <end position="413"/>
    </location>
</feature>
<feature type="region of interest" description="Disordered" evidence="6">
    <location>
        <begin position="428"/>
        <end position="480"/>
    </location>
</feature>
<dbReference type="InterPro" id="IPR012677">
    <property type="entry name" value="Nucleotide-bd_a/b_plait_sf"/>
</dbReference>
<feature type="domain" description="RRM" evidence="7">
    <location>
        <begin position="18"/>
        <end position="95"/>
    </location>
</feature>
<feature type="compositionally biased region" description="Acidic residues" evidence="6">
    <location>
        <begin position="116"/>
        <end position="154"/>
    </location>
</feature>
<keyword evidence="8" id="KW-1185">Reference proteome</keyword>
<dbReference type="SMART" id="SM00360">
    <property type="entry name" value="RRM"/>
    <property type="match status" value="3"/>
</dbReference>
<evidence type="ECO:0000313" key="8">
    <source>
        <dbReference type="Proteomes" id="UP000515146"/>
    </source>
</evidence>
<accession>A0A6P6YBX4</accession>
<dbReference type="Pfam" id="PF00076">
    <property type="entry name" value="RRM_1"/>
    <property type="match status" value="3"/>
</dbReference>
<dbReference type="SUPFAM" id="SSF54928">
    <property type="entry name" value="RNA-binding domain, RBD"/>
    <property type="match status" value="2"/>
</dbReference>
<keyword evidence="3 5" id="KW-0694">RNA-binding</keyword>
<dbReference type="PANTHER" id="PTHR48039:SF5">
    <property type="entry name" value="RNA-BINDING PROTEIN 28"/>
    <property type="match status" value="1"/>
</dbReference>
<sequence length="566" mass="65845">MDGGKKKPDKLSRNIKRSRLIIRNLSFKATEEDLRKLFSSYGEIVDINLPKNSNGKIKGFAFLAFDNVRSSLKAIKFLNGKKHFNRTIAVDFAVSKDLYVKHQEKENQEQTNDSQPTDDDKNDDTVDDNIDDVDKDEDNDDNDDEDDDNEDEDDERPKKRRVRSDVNEGKTIFIRNIDLETNEESLENVFKSFGPVDYCRICYDDYSGKSKGSAFIKFKNLDDAQQCLNESNIPENSRFYLDGKQLIVTKAVNRNQLEEIRDANHHKHKDKRNLYLAKEGLIYPDSPAAVGVSATDLKKRLSLEEKKRKLLQNLHYFISDRRLCIHNLPGNYDDMKLRKLFTTAAKDKNARILWAKVMRNRSRMDQQKFGSSKGFGFVEFEQHKHALNALRYLNNNPEIFTADKRPIVEFSIENKVALNRKKYRQIKQEKMKNGQSNSSAKETNKSSSSSLPSEQQLSSNSYGGVEAKPFEKNEKVPKLRMNRRKILEQKKKLKSMKTKTTLTKKNEIIKTNSEKAKKQKSKRPIEADEFETKHLLKRQKNRNNFIMTTNDSDMAVINQKRKWFIQ</sequence>
<dbReference type="Gene3D" id="3.30.70.330">
    <property type="match status" value="3"/>
</dbReference>
<dbReference type="FunCoup" id="A0A6P6YBX4">
    <property type="interactions" value="1446"/>
</dbReference>
<organism evidence="8 9">
    <name type="scientific">Dermatophagoides pteronyssinus</name>
    <name type="common">European house dust mite</name>
    <dbReference type="NCBI Taxonomy" id="6956"/>
    <lineage>
        <taxon>Eukaryota</taxon>
        <taxon>Metazoa</taxon>
        <taxon>Ecdysozoa</taxon>
        <taxon>Arthropoda</taxon>
        <taxon>Chelicerata</taxon>
        <taxon>Arachnida</taxon>
        <taxon>Acari</taxon>
        <taxon>Acariformes</taxon>
        <taxon>Sarcoptiformes</taxon>
        <taxon>Astigmata</taxon>
        <taxon>Psoroptidia</taxon>
        <taxon>Analgoidea</taxon>
        <taxon>Pyroglyphidae</taxon>
        <taxon>Dermatophagoidinae</taxon>
        <taxon>Dermatophagoides</taxon>
    </lineage>
</organism>
<evidence type="ECO:0000256" key="1">
    <source>
        <dbReference type="ARBA" id="ARBA00004123"/>
    </source>
</evidence>
<dbReference type="InterPro" id="IPR051945">
    <property type="entry name" value="RRM_MRD1_RNA_proc_ribogen"/>
</dbReference>
<feature type="region of interest" description="Disordered" evidence="6">
    <location>
        <begin position="103"/>
        <end position="164"/>
    </location>
</feature>
<keyword evidence="2" id="KW-0677">Repeat</keyword>
<dbReference type="GO" id="GO:0003729">
    <property type="term" value="F:mRNA binding"/>
    <property type="evidence" value="ECO:0007669"/>
    <property type="project" value="TreeGrafter"/>
</dbReference>
<feature type="compositionally biased region" description="Low complexity" evidence="6">
    <location>
        <begin position="436"/>
        <end position="461"/>
    </location>
</feature>
<evidence type="ECO:0000256" key="3">
    <source>
        <dbReference type="ARBA" id="ARBA00022884"/>
    </source>
</evidence>
<dbReference type="InterPro" id="IPR000504">
    <property type="entry name" value="RRM_dom"/>
</dbReference>
<dbReference type="KEGG" id="dpte:113796379"/>
<dbReference type="OrthoDB" id="3945418at2759"/>
<evidence type="ECO:0000313" key="9">
    <source>
        <dbReference type="RefSeq" id="XP_027202451.1"/>
    </source>
</evidence>
<dbReference type="CDD" id="cd12416">
    <property type="entry name" value="RRM4_RBM28_like"/>
    <property type="match status" value="1"/>
</dbReference>
<evidence type="ECO:0000256" key="2">
    <source>
        <dbReference type="ARBA" id="ARBA00022737"/>
    </source>
</evidence>
<gene>
    <name evidence="9" type="primary">LOC113796379</name>
</gene>
<evidence type="ECO:0000259" key="7">
    <source>
        <dbReference type="PROSITE" id="PS50102"/>
    </source>
</evidence>
<dbReference type="Proteomes" id="UP000515146">
    <property type="component" value="Unplaced"/>
</dbReference>
<dbReference type="OMA" id="FTHRHAL"/>
<dbReference type="FunFam" id="3.30.70.330:FF:000182">
    <property type="entry name" value="RNA-binding motif protein 28"/>
    <property type="match status" value="1"/>
</dbReference>
<dbReference type="InParanoid" id="A0A6P6YBX4"/>
<comment type="subcellular location">
    <subcellularLocation>
        <location evidence="1">Nucleus</location>
    </subcellularLocation>
</comment>
<evidence type="ECO:0000256" key="6">
    <source>
        <dbReference type="SAM" id="MobiDB-lite"/>
    </source>
</evidence>
<feature type="compositionally biased region" description="Basic and acidic residues" evidence="6">
    <location>
        <begin position="468"/>
        <end position="477"/>
    </location>
</feature>
<dbReference type="GO" id="GO:0005730">
    <property type="term" value="C:nucleolus"/>
    <property type="evidence" value="ECO:0007669"/>
    <property type="project" value="TreeGrafter"/>
</dbReference>
<evidence type="ECO:0000256" key="4">
    <source>
        <dbReference type="ARBA" id="ARBA00023242"/>
    </source>
</evidence>
<proteinExistence type="predicted"/>
<dbReference type="InterPro" id="IPR035979">
    <property type="entry name" value="RBD_domain_sf"/>
</dbReference>
<dbReference type="PROSITE" id="PS50102">
    <property type="entry name" value="RRM"/>
    <property type="match status" value="3"/>
</dbReference>
<dbReference type="CDD" id="cd12414">
    <property type="entry name" value="RRM2_RBM28_like"/>
    <property type="match status" value="1"/>
</dbReference>
<keyword evidence="4" id="KW-0539">Nucleus</keyword>
<name>A0A6P6YBX4_DERPT</name>
<dbReference type="PANTHER" id="PTHR48039">
    <property type="entry name" value="RNA-BINDING MOTIF PROTEIN 14B"/>
    <property type="match status" value="1"/>
</dbReference>
<protein>
    <submittedName>
        <fullName evidence="9">RNA-binding protein 28-like</fullName>
    </submittedName>
</protein>
<evidence type="ECO:0000256" key="5">
    <source>
        <dbReference type="PROSITE-ProRule" id="PRU00176"/>
    </source>
</evidence>
<dbReference type="RefSeq" id="XP_027202451.1">
    <property type="nucleotide sequence ID" value="XM_027346650.1"/>
</dbReference>
<feature type="domain" description="RRM" evidence="7">
    <location>
        <begin position="170"/>
        <end position="253"/>
    </location>
</feature>